<dbReference type="EMBL" id="LKCN02000001">
    <property type="protein sequence ID" value="RCI17287.1"/>
    <property type="molecule type" value="Genomic_DNA"/>
</dbReference>
<dbReference type="GO" id="GO:0005096">
    <property type="term" value="F:GTPase activator activity"/>
    <property type="evidence" value="ECO:0007669"/>
    <property type="project" value="TreeGrafter"/>
</dbReference>
<feature type="domain" description="Rab-GAP TBC" evidence="2">
    <location>
        <begin position="508"/>
        <end position="700"/>
    </location>
</feature>
<feature type="compositionally biased region" description="Low complexity" evidence="1">
    <location>
        <begin position="55"/>
        <end position="66"/>
    </location>
</feature>
<dbReference type="PANTHER" id="PTHR47219">
    <property type="entry name" value="RAB GTPASE-ACTIVATING PROTEIN 1-LIKE"/>
    <property type="match status" value="1"/>
</dbReference>
<sequence>MTRSADTGLVALRYEKTKAAEPPVPLPPTTRSLPRASSTSRSSLSSSSSPPPPTTTTTTTTSQAPLAHHHHHDNHNNNNNSSNSPVVVVVPPIPMPTMPMPPAEQHPALRSPPAASLDDEWKRDSGHAAATDESKRLSHERAMPTLPKRGPPSSSSSSASPPPPNDNPPPFSPLAIRIPDDDFMAGLSFSNRGSIIMLDGSKSPPTPDVRLLPAEVDMESQKVRLLYESVKWDDGSARHSFCDRLEPTPEEAVAQPPSSSCGPPPSLYLSQPHPHPQRQQQQQQQQQHLSVNSSNRRRDTELAGGLEDWEDVDGADVDRYGFISAPRPPASRVSTPTDLWSAQLSPRRRNVLHKRDPILGFSTAVGRMPSRKVSARSLNTQNSELSLASIRSSRSVLRQAGNLLPGNRNRRWMDEAGDMLTVSPSLQDMLEEAHVDSISETLKRKEWDRSEKWRRMAKVLRRADNCGDDGDNNNNNNNNNDNSSKDPQGAGFDFDVTSPKLVERTWKGIPDRWRAAAWWSFLESAARRRPGSPSAEELTAAFQALQARSSPDDVQIDMDVPRTINRHIMFRRRYRGGQRLLFRVLHAVSLYFPGTGYVQGMASLAATLLCYFDEEKCFVMLARMWRLRGLERLYQPGFEGLMTALREFEGGWLAKETAVKLTELGVETTAYATRWYLTLFNLSMPFAAQLRVWDVFLLLGGDGGDGDGSGLEILHATAAALVQALREVLLDADFENAMKALMSWIPIKDEDLLMKVVKAEWKMHRGRRRT</sequence>
<dbReference type="InterPro" id="IPR000195">
    <property type="entry name" value="Rab-GAP-TBC_dom"/>
</dbReference>
<feature type="compositionally biased region" description="Basic and acidic residues" evidence="1">
    <location>
        <begin position="119"/>
        <end position="142"/>
    </location>
</feature>
<feature type="compositionally biased region" description="Low complexity" evidence="1">
    <location>
        <begin position="472"/>
        <end position="482"/>
    </location>
</feature>
<feature type="compositionally biased region" description="Pro residues" evidence="1">
    <location>
        <begin position="91"/>
        <end position="104"/>
    </location>
</feature>
<evidence type="ECO:0000256" key="1">
    <source>
        <dbReference type="SAM" id="MobiDB-lite"/>
    </source>
</evidence>
<dbReference type="SUPFAM" id="SSF47923">
    <property type="entry name" value="Ypt/Rab-GAP domain of gyp1p"/>
    <property type="match status" value="2"/>
</dbReference>
<feature type="compositionally biased region" description="Low complexity" evidence="1">
    <location>
        <begin position="29"/>
        <end position="48"/>
    </location>
</feature>
<dbReference type="InterPro" id="IPR035969">
    <property type="entry name" value="Rab-GAP_TBC_sf"/>
</dbReference>
<organism evidence="3 4">
    <name type="scientific">Ophiocordyceps polyrhachis-furcata BCC 54312</name>
    <dbReference type="NCBI Taxonomy" id="1330021"/>
    <lineage>
        <taxon>Eukaryota</taxon>
        <taxon>Fungi</taxon>
        <taxon>Dikarya</taxon>
        <taxon>Ascomycota</taxon>
        <taxon>Pezizomycotina</taxon>
        <taxon>Sordariomycetes</taxon>
        <taxon>Hypocreomycetidae</taxon>
        <taxon>Hypocreales</taxon>
        <taxon>Ophiocordycipitaceae</taxon>
        <taxon>Ophiocordyceps</taxon>
    </lineage>
</organism>
<dbReference type="FunFam" id="1.10.472.80:FF:000055">
    <property type="entry name" value="TBC domain-containing protein C1778.09"/>
    <property type="match status" value="1"/>
</dbReference>
<protein>
    <recommendedName>
        <fullName evidence="2">Rab-GAP TBC domain-containing protein</fullName>
    </recommendedName>
</protein>
<feature type="region of interest" description="Disordered" evidence="1">
    <location>
        <begin position="248"/>
        <end position="309"/>
    </location>
</feature>
<feature type="compositionally biased region" description="Pro residues" evidence="1">
    <location>
        <begin position="160"/>
        <end position="172"/>
    </location>
</feature>
<feature type="region of interest" description="Disordered" evidence="1">
    <location>
        <begin position="463"/>
        <end position="494"/>
    </location>
</feature>
<keyword evidence="4" id="KW-1185">Reference proteome</keyword>
<feature type="region of interest" description="Disordered" evidence="1">
    <location>
        <begin position="1"/>
        <end position="179"/>
    </location>
</feature>
<evidence type="ECO:0000259" key="2">
    <source>
        <dbReference type="PROSITE" id="PS50086"/>
    </source>
</evidence>
<dbReference type="Gene3D" id="1.10.8.270">
    <property type="entry name" value="putative rabgap domain of human tbc1 domain family member 14 like domains"/>
    <property type="match status" value="1"/>
</dbReference>
<dbReference type="AlphaFoldDB" id="A0A367LSB8"/>
<proteinExistence type="predicted"/>
<dbReference type="OrthoDB" id="294251at2759"/>
<name>A0A367LSB8_9HYPO</name>
<accession>A0A367LSB8</accession>
<reference evidence="3 4" key="1">
    <citation type="journal article" date="2015" name="BMC Genomics">
        <title>Insights from the genome of Ophiocordyceps polyrhachis-furcata to pathogenicity and host specificity in insect fungi.</title>
        <authorList>
            <person name="Wichadakul D."/>
            <person name="Kobmoo N."/>
            <person name="Ingsriswang S."/>
            <person name="Tangphatsornruang S."/>
            <person name="Chantasingh D."/>
            <person name="Luangsa-ard J.J."/>
            <person name="Eurwilaichitr L."/>
        </authorList>
    </citation>
    <scope>NUCLEOTIDE SEQUENCE [LARGE SCALE GENOMIC DNA]</scope>
    <source>
        <strain evidence="3 4">BCC 54312</strain>
    </source>
</reference>
<dbReference type="Gene3D" id="1.10.472.80">
    <property type="entry name" value="Ypt/Rab-GAP domain of gyp1p, domain 3"/>
    <property type="match status" value="1"/>
</dbReference>
<feature type="compositionally biased region" description="Low complexity" evidence="1">
    <location>
        <begin position="76"/>
        <end position="90"/>
    </location>
</feature>
<dbReference type="InterPro" id="IPR050302">
    <property type="entry name" value="Rab_GAP_TBC_domain"/>
</dbReference>
<dbReference type="PANTHER" id="PTHR47219:SF9">
    <property type="entry name" value="GTPASE ACTIVATING PROTEIN AND CENTROSOME-ASSOCIATED, ISOFORM B"/>
    <property type="match status" value="1"/>
</dbReference>
<feature type="compositionally biased region" description="Low complexity" evidence="1">
    <location>
        <begin position="256"/>
        <end position="288"/>
    </location>
</feature>
<dbReference type="Proteomes" id="UP000253664">
    <property type="component" value="Unassembled WGS sequence"/>
</dbReference>
<comment type="caution">
    <text evidence="3">The sequence shown here is derived from an EMBL/GenBank/DDBJ whole genome shotgun (WGS) entry which is preliminary data.</text>
</comment>
<evidence type="ECO:0000313" key="3">
    <source>
        <dbReference type="EMBL" id="RCI17287.1"/>
    </source>
</evidence>
<dbReference type="STRING" id="1330021.A0A367LSB8"/>
<evidence type="ECO:0000313" key="4">
    <source>
        <dbReference type="Proteomes" id="UP000253664"/>
    </source>
</evidence>
<dbReference type="Pfam" id="PF00566">
    <property type="entry name" value="RabGAP-TBC"/>
    <property type="match status" value="1"/>
</dbReference>
<dbReference type="SMART" id="SM00164">
    <property type="entry name" value="TBC"/>
    <property type="match status" value="1"/>
</dbReference>
<gene>
    <name evidence="3" type="ORF">L249_2285</name>
</gene>
<dbReference type="FunFam" id="1.10.8.270:FF:000023">
    <property type="entry name" value="TBC domain-containing protein C1778.09"/>
    <property type="match status" value="1"/>
</dbReference>
<dbReference type="GO" id="GO:0031267">
    <property type="term" value="F:small GTPase binding"/>
    <property type="evidence" value="ECO:0007669"/>
    <property type="project" value="TreeGrafter"/>
</dbReference>
<dbReference type="PROSITE" id="PS50086">
    <property type="entry name" value="TBC_RABGAP"/>
    <property type="match status" value="1"/>
</dbReference>